<gene>
    <name evidence="1" type="ORF">KFQ06_06860</name>
</gene>
<name>A0ABY5CXC4_9GAMM</name>
<evidence type="ECO:0000313" key="2">
    <source>
        <dbReference type="Proteomes" id="UP001056873"/>
    </source>
</evidence>
<keyword evidence="2" id="KW-1185">Reference proteome</keyword>
<reference evidence="1" key="1">
    <citation type="journal article" date="2022" name="BMC Genomics">
        <title>Genome sequence of the entomopathogenic Serratia entomophila isolate 626 and characterisation of the species specific itaconate degradation pathway.</title>
        <authorList>
            <person name="Vaughan A.L."/>
            <person name="Altermann E."/>
            <person name="Glare T.R."/>
            <person name="Hurst M.R.H."/>
        </authorList>
    </citation>
    <scope>NUCLEOTIDE SEQUENCE</scope>
    <source>
        <strain evidence="1">626</strain>
    </source>
</reference>
<dbReference type="EMBL" id="CP074347">
    <property type="protein sequence ID" value="USV02229.1"/>
    <property type="molecule type" value="Genomic_DNA"/>
</dbReference>
<sequence>MTMFNSSANRAIQQLMPAIISINAQHNGYRRANSTTTANISPKANRPPNIVGNWKIM</sequence>
<organism evidence="1 2">
    <name type="scientific">Serratia entomophila</name>
    <dbReference type="NCBI Taxonomy" id="42906"/>
    <lineage>
        <taxon>Bacteria</taxon>
        <taxon>Pseudomonadati</taxon>
        <taxon>Pseudomonadota</taxon>
        <taxon>Gammaproteobacteria</taxon>
        <taxon>Enterobacterales</taxon>
        <taxon>Yersiniaceae</taxon>
        <taxon>Serratia</taxon>
    </lineage>
</organism>
<accession>A0ABY5CXC4</accession>
<evidence type="ECO:0000313" key="1">
    <source>
        <dbReference type="EMBL" id="USV02229.1"/>
    </source>
</evidence>
<dbReference type="Proteomes" id="UP001056873">
    <property type="component" value="Chromosome"/>
</dbReference>
<proteinExistence type="predicted"/>
<protein>
    <submittedName>
        <fullName evidence="1">Uncharacterized protein</fullName>
    </submittedName>
</protein>
<dbReference type="RefSeq" id="WP_252961616.1">
    <property type="nucleotide sequence ID" value="NZ_CP074347.1"/>
</dbReference>